<dbReference type="RefSeq" id="WP_246359982.1">
    <property type="nucleotide sequence ID" value="NZ_JACHNY010000001.1"/>
</dbReference>
<dbReference type="Proteomes" id="UP000574769">
    <property type="component" value="Unassembled WGS sequence"/>
</dbReference>
<dbReference type="AlphaFoldDB" id="A0A7W7AF97"/>
<dbReference type="PANTHER" id="PTHR30632:SF11">
    <property type="entry name" value="BLR4797 PROTEIN"/>
    <property type="match status" value="1"/>
</dbReference>
<accession>A0A7W7AF97</accession>
<protein>
    <submittedName>
        <fullName evidence="1">Molybdate transport system substrate-binding protein</fullName>
    </submittedName>
</protein>
<sequence>MEPPPRSPTRRRALGLGLMFGIGLLAAPAPARETRPAAVRELHVVTSGGFNAAFEALADRYRRDTGIRIVTEHGPSMGETPQAIPQRLARHEDADVVILARSGLDRLAAQQLVAPSTVTDLGLSKIAAAVKVGAPVVDIATPEALKATLLNAKSVAWSDSASGVYIQSTMLDRLGVADQVRAKGKMIPATPVGRIVAEGKAEIGFQQLSELKPVKGIRILGLVPESLQKVTPFSAGVVAYSPHQVEARALIAYLASPKAYPIIRASGLEPASQKAQP</sequence>
<organism evidence="1 2">
    <name type="scientific">Sphingomonas abaci</name>
    <dbReference type="NCBI Taxonomy" id="237611"/>
    <lineage>
        <taxon>Bacteria</taxon>
        <taxon>Pseudomonadati</taxon>
        <taxon>Pseudomonadota</taxon>
        <taxon>Alphaproteobacteria</taxon>
        <taxon>Sphingomonadales</taxon>
        <taxon>Sphingomonadaceae</taxon>
        <taxon>Sphingomonas</taxon>
    </lineage>
</organism>
<reference evidence="1 2" key="1">
    <citation type="submission" date="2020-08" db="EMBL/GenBank/DDBJ databases">
        <title>Genomic Encyclopedia of Type Strains, Phase IV (KMG-IV): sequencing the most valuable type-strain genomes for metagenomic binning, comparative biology and taxonomic classification.</title>
        <authorList>
            <person name="Goeker M."/>
        </authorList>
    </citation>
    <scope>NUCLEOTIDE SEQUENCE [LARGE SCALE GENOMIC DNA]</scope>
    <source>
        <strain evidence="1 2">DSM 15867</strain>
    </source>
</reference>
<dbReference type="InterPro" id="IPR006311">
    <property type="entry name" value="TAT_signal"/>
</dbReference>
<dbReference type="InterPro" id="IPR050682">
    <property type="entry name" value="ModA/WtpA"/>
</dbReference>
<name>A0A7W7AF97_9SPHN</name>
<dbReference type="Pfam" id="PF13531">
    <property type="entry name" value="SBP_bac_11"/>
    <property type="match status" value="1"/>
</dbReference>
<dbReference type="GO" id="GO:0030973">
    <property type="term" value="F:molybdate ion binding"/>
    <property type="evidence" value="ECO:0007669"/>
    <property type="project" value="TreeGrafter"/>
</dbReference>
<dbReference type="GO" id="GO:0015689">
    <property type="term" value="P:molybdate ion transport"/>
    <property type="evidence" value="ECO:0007669"/>
    <property type="project" value="TreeGrafter"/>
</dbReference>
<dbReference type="SUPFAM" id="SSF53850">
    <property type="entry name" value="Periplasmic binding protein-like II"/>
    <property type="match status" value="1"/>
</dbReference>
<keyword evidence="2" id="KW-1185">Reference proteome</keyword>
<dbReference type="PROSITE" id="PS51318">
    <property type="entry name" value="TAT"/>
    <property type="match status" value="1"/>
</dbReference>
<dbReference type="Gene3D" id="3.40.190.10">
    <property type="entry name" value="Periplasmic binding protein-like II"/>
    <property type="match status" value="2"/>
</dbReference>
<dbReference type="EMBL" id="JACHNY010000001">
    <property type="protein sequence ID" value="MBB4615973.1"/>
    <property type="molecule type" value="Genomic_DNA"/>
</dbReference>
<comment type="caution">
    <text evidence="1">The sequence shown here is derived from an EMBL/GenBank/DDBJ whole genome shotgun (WGS) entry which is preliminary data.</text>
</comment>
<evidence type="ECO:0000313" key="2">
    <source>
        <dbReference type="Proteomes" id="UP000574769"/>
    </source>
</evidence>
<evidence type="ECO:0000313" key="1">
    <source>
        <dbReference type="EMBL" id="MBB4615973.1"/>
    </source>
</evidence>
<gene>
    <name evidence="1" type="ORF">GGQ96_000079</name>
</gene>
<proteinExistence type="predicted"/>
<dbReference type="PANTHER" id="PTHR30632">
    <property type="entry name" value="MOLYBDATE-BINDING PERIPLASMIC PROTEIN"/>
    <property type="match status" value="1"/>
</dbReference>